<gene>
    <name evidence="1" type="ORF">ACEZDB_35785</name>
</gene>
<proteinExistence type="predicted"/>
<dbReference type="EMBL" id="JBHEZY010000024">
    <property type="protein sequence ID" value="MFC1436008.1"/>
    <property type="molecule type" value="Genomic_DNA"/>
</dbReference>
<protein>
    <submittedName>
        <fullName evidence="1">Uncharacterized protein</fullName>
    </submittedName>
</protein>
<evidence type="ECO:0000313" key="2">
    <source>
        <dbReference type="Proteomes" id="UP001592530"/>
    </source>
</evidence>
<name>A0ABV6XCM1_9ACTN</name>
<accession>A0ABV6XCM1</accession>
<sequence>MTTTTTVNGNPLSALRTLAATHLDKLDQERQAVEQRRRDADAARLRDQIATSRSDAIDYMATLLPETLGEVLRDDQWTGYPSLPAQGTNTAVAPLGDGIWVLYHYAVTNYTVDTGIHLVVPCPCGNYIEILCEDDQALAIAMTGIDRWQAEPDACTQACSRATWPELPKAVN</sequence>
<organism evidence="1 2">
    <name type="scientific">Streptacidiphilus alkalitolerans</name>
    <dbReference type="NCBI Taxonomy" id="3342712"/>
    <lineage>
        <taxon>Bacteria</taxon>
        <taxon>Bacillati</taxon>
        <taxon>Actinomycetota</taxon>
        <taxon>Actinomycetes</taxon>
        <taxon>Kitasatosporales</taxon>
        <taxon>Streptomycetaceae</taxon>
        <taxon>Streptacidiphilus</taxon>
    </lineage>
</organism>
<dbReference type="RefSeq" id="WP_380559402.1">
    <property type="nucleotide sequence ID" value="NZ_JBHEZY010000024.1"/>
</dbReference>
<comment type="caution">
    <text evidence="1">The sequence shown here is derived from an EMBL/GenBank/DDBJ whole genome shotgun (WGS) entry which is preliminary data.</text>
</comment>
<reference evidence="1 2" key="1">
    <citation type="submission" date="2024-09" db="EMBL/GenBank/DDBJ databases">
        <authorList>
            <person name="Lee S.D."/>
        </authorList>
    </citation>
    <scope>NUCLEOTIDE SEQUENCE [LARGE SCALE GENOMIC DNA]</scope>
    <source>
        <strain evidence="1 2">N1-3</strain>
    </source>
</reference>
<evidence type="ECO:0000313" key="1">
    <source>
        <dbReference type="EMBL" id="MFC1436008.1"/>
    </source>
</evidence>
<dbReference type="Proteomes" id="UP001592530">
    <property type="component" value="Unassembled WGS sequence"/>
</dbReference>